<comment type="catalytic activity">
    <reaction evidence="6">
        <text>4 Fe(2+) + O2 + 4 H(+) = 4 Fe(3+) + 2 H2O</text>
        <dbReference type="Rhea" id="RHEA:11148"/>
        <dbReference type="ChEBI" id="CHEBI:15377"/>
        <dbReference type="ChEBI" id="CHEBI:15378"/>
        <dbReference type="ChEBI" id="CHEBI:15379"/>
        <dbReference type="ChEBI" id="CHEBI:29033"/>
        <dbReference type="ChEBI" id="CHEBI:29034"/>
        <dbReference type="EC" id="1.16.3.1"/>
    </reaction>
</comment>
<accession>A0A7R9MAD4</accession>
<dbReference type="CDD" id="cd01056">
    <property type="entry name" value="Euk_Ferritin"/>
    <property type="match status" value="1"/>
</dbReference>
<feature type="binding site" evidence="5">
    <location>
        <position position="138"/>
    </location>
    <ligand>
        <name>Fe cation</name>
        <dbReference type="ChEBI" id="CHEBI:24875"/>
        <label>1</label>
    </ligand>
</feature>
<evidence type="ECO:0000256" key="5">
    <source>
        <dbReference type="PIRSR" id="PIRSR601519-1"/>
    </source>
</evidence>
<evidence type="ECO:0000313" key="9">
    <source>
        <dbReference type="Proteomes" id="UP000728032"/>
    </source>
</evidence>
<reference evidence="8" key="1">
    <citation type="submission" date="2020-11" db="EMBL/GenBank/DDBJ databases">
        <authorList>
            <person name="Tran Van P."/>
        </authorList>
    </citation>
    <scope>NUCLEOTIDE SEQUENCE</scope>
</reference>
<dbReference type="InterPro" id="IPR009078">
    <property type="entry name" value="Ferritin-like_SF"/>
</dbReference>
<dbReference type="InterPro" id="IPR014034">
    <property type="entry name" value="Ferritin_CS"/>
</dbReference>
<feature type="binding site" evidence="5">
    <location>
        <position position="24"/>
    </location>
    <ligand>
        <name>Fe cation</name>
        <dbReference type="ChEBI" id="CHEBI:24875"/>
        <label>1</label>
    </ligand>
</feature>
<dbReference type="Gene3D" id="1.20.1260.10">
    <property type="match status" value="1"/>
</dbReference>
<evidence type="ECO:0000256" key="2">
    <source>
        <dbReference type="ARBA" id="ARBA00022434"/>
    </source>
</evidence>
<dbReference type="OrthoDB" id="186462at2759"/>
<dbReference type="EMBL" id="OC925818">
    <property type="protein sequence ID" value="CAD7656361.1"/>
    <property type="molecule type" value="Genomic_DNA"/>
</dbReference>
<dbReference type="GO" id="GO:0008199">
    <property type="term" value="F:ferric iron binding"/>
    <property type="evidence" value="ECO:0007669"/>
    <property type="project" value="InterPro"/>
</dbReference>
<feature type="non-terminal residue" evidence="8">
    <location>
        <position position="1"/>
    </location>
</feature>
<dbReference type="GO" id="GO:0006826">
    <property type="term" value="P:iron ion transport"/>
    <property type="evidence" value="ECO:0007669"/>
    <property type="project" value="InterPro"/>
</dbReference>
<evidence type="ECO:0000256" key="3">
    <source>
        <dbReference type="ARBA" id="ARBA00022723"/>
    </source>
</evidence>
<feature type="domain" description="Ferritin-like diiron" evidence="7">
    <location>
        <begin position="7"/>
        <end position="156"/>
    </location>
</feature>
<sequence>MSSKVRQNFHQDSEAGINKQINLELHASYVYEQLAWYFNRDDVALQGFSDFFKGRADEERGHARKFMEYQNKRGGRIVLQDITKPAKQDGWTPLEAIEASLQLERTVNQALLDLQGIGAKTNDPEFTDFIESEFLHEQVDDIKKLGDHVTNLKRVGTGLGEYLFDKQTLDEFSDKVLDTNRWQIGDNWVNGRCDSHYLELYRNQSILSCDSSAPKNLQLREGCLAITATHESA</sequence>
<dbReference type="PANTHER" id="PTHR11431:SF75">
    <property type="entry name" value="FERRITIN"/>
    <property type="match status" value="1"/>
</dbReference>
<dbReference type="SUPFAM" id="SSF47240">
    <property type="entry name" value="Ferritin-like"/>
    <property type="match status" value="1"/>
</dbReference>
<dbReference type="GO" id="GO:0006879">
    <property type="term" value="P:intracellular iron ion homeostasis"/>
    <property type="evidence" value="ECO:0007669"/>
    <property type="project" value="UniProtKB-KW"/>
</dbReference>
<comment type="function">
    <text evidence="6">Stores iron in a soluble, non-toxic, readily available form. Important for iron homeostasis. Iron is taken up in the ferrous form and deposited as ferric hydroxides after oxidation.</text>
</comment>
<evidence type="ECO:0000256" key="4">
    <source>
        <dbReference type="ARBA" id="ARBA00023004"/>
    </source>
</evidence>
<gene>
    <name evidence="8" type="ORF">ONB1V03_LOCUS12998</name>
</gene>
<keyword evidence="3 5" id="KW-0479">Metal-binding</keyword>
<dbReference type="PROSITE" id="PS00204">
    <property type="entry name" value="FERRITIN_2"/>
    <property type="match status" value="1"/>
</dbReference>
<dbReference type="InterPro" id="IPR008331">
    <property type="entry name" value="Ferritin_DPS_dom"/>
</dbReference>
<dbReference type="InterPro" id="IPR001519">
    <property type="entry name" value="Ferritin"/>
</dbReference>
<dbReference type="PANTHER" id="PTHR11431">
    <property type="entry name" value="FERRITIN"/>
    <property type="match status" value="1"/>
</dbReference>
<evidence type="ECO:0000313" key="8">
    <source>
        <dbReference type="EMBL" id="CAD7656361.1"/>
    </source>
</evidence>
<dbReference type="GO" id="GO:0004322">
    <property type="term" value="F:ferroxidase activity"/>
    <property type="evidence" value="ECO:0007669"/>
    <property type="project" value="UniProtKB-EC"/>
</dbReference>
<dbReference type="AlphaFoldDB" id="A0A7R9MAD4"/>
<dbReference type="Proteomes" id="UP000728032">
    <property type="component" value="Unassembled WGS sequence"/>
</dbReference>
<dbReference type="EMBL" id="CAJPVJ010010993">
    <property type="protein sequence ID" value="CAG2173548.1"/>
    <property type="molecule type" value="Genomic_DNA"/>
</dbReference>
<feature type="binding site" evidence="5">
    <location>
        <position position="59"/>
    </location>
    <ligand>
        <name>Fe cation</name>
        <dbReference type="ChEBI" id="CHEBI:24875"/>
        <label>1</label>
    </ligand>
</feature>
<keyword evidence="4 5" id="KW-0408">Iron</keyword>
<dbReference type="PROSITE" id="PS50905">
    <property type="entry name" value="FERRITIN_LIKE"/>
    <property type="match status" value="1"/>
</dbReference>
<keyword evidence="9" id="KW-1185">Reference proteome</keyword>
<keyword evidence="6" id="KW-0560">Oxidoreductase</keyword>
<feature type="binding site" evidence="5">
    <location>
        <position position="62"/>
    </location>
    <ligand>
        <name>Fe cation</name>
        <dbReference type="ChEBI" id="CHEBI:24875"/>
        <label>1</label>
    </ligand>
</feature>
<dbReference type="InterPro" id="IPR012347">
    <property type="entry name" value="Ferritin-like"/>
</dbReference>
<proteinExistence type="inferred from homology"/>
<evidence type="ECO:0000259" key="7">
    <source>
        <dbReference type="PROSITE" id="PS50905"/>
    </source>
</evidence>
<evidence type="ECO:0000256" key="1">
    <source>
        <dbReference type="ARBA" id="ARBA00007513"/>
    </source>
</evidence>
<dbReference type="Pfam" id="PF00210">
    <property type="entry name" value="Ferritin"/>
    <property type="match status" value="1"/>
</dbReference>
<protein>
    <recommendedName>
        <fullName evidence="6">Ferritin</fullName>
        <ecNumber evidence="6">1.16.3.1</ecNumber>
    </recommendedName>
</protein>
<dbReference type="GO" id="GO:0008198">
    <property type="term" value="F:ferrous iron binding"/>
    <property type="evidence" value="ECO:0007669"/>
    <property type="project" value="TreeGrafter"/>
</dbReference>
<dbReference type="EC" id="1.16.3.1" evidence="6"/>
<dbReference type="GO" id="GO:0005737">
    <property type="term" value="C:cytoplasm"/>
    <property type="evidence" value="ECO:0007669"/>
    <property type="project" value="TreeGrafter"/>
</dbReference>
<evidence type="ECO:0000256" key="6">
    <source>
        <dbReference type="RuleBase" id="RU361145"/>
    </source>
</evidence>
<organism evidence="8">
    <name type="scientific">Oppiella nova</name>
    <dbReference type="NCBI Taxonomy" id="334625"/>
    <lineage>
        <taxon>Eukaryota</taxon>
        <taxon>Metazoa</taxon>
        <taxon>Ecdysozoa</taxon>
        <taxon>Arthropoda</taxon>
        <taxon>Chelicerata</taxon>
        <taxon>Arachnida</taxon>
        <taxon>Acari</taxon>
        <taxon>Acariformes</taxon>
        <taxon>Sarcoptiformes</taxon>
        <taxon>Oribatida</taxon>
        <taxon>Brachypylina</taxon>
        <taxon>Oppioidea</taxon>
        <taxon>Oppiidae</taxon>
        <taxon>Oppiella</taxon>
    </lineage>
</organism>
<comment type="similarity">
    <text evidence="1 6">Belongs to the ferritin family.</text>
</comment>
<dbReference type="InterPro" id="IPR009040">
    <property type="entry name" value="Ferritin-like_diiron"/>
</dbReference>
<dbReference type="FunFam" id="1.20.1260.10:FF:000002">
    <property type="entry name" value="Ferritin, mitochondrial"/>
    <property type="match status" value="1"/>
</dbReference>
<keyword evidence="2 6" id="KW-0409">Iron storage</keyword>
<name>A0A7R9MAD4_9ACAR</name>
<feature type="binding site" evidence="5">
    <location>
        <position position="104"/>
    </location>
    <ligand>
        <name>Fe cation</name>
        <dbReference type="ChEBI" id="CHEBI:24875"/>
        <label>1</label>
    </ligand>
</feature>